<organism evidence="1 3">
    <name type="scientific">Puccinia graminis f. sp. tritici</name>
    <dbReference type="NCBI Taxonomy" id="56615"/>
    <lineage>
        <taxon>Eukaryota</taxon>
        <taxon>Fungi</taxon>
        <taxon>Dikarya</taxon>
        <taxon>Basidiomycota</taxon>
        <taxon>Pucciniomycotina</taxon>
        <taxon>Pucciniomycetes</taxon>
        <taxon>Pucciniales</taxon>
        <taxon>Pucciniaceae</taxon>
        <taxon>Puccinia</taxon>
    </lineage>
</organism>
<dbReference type="AlphaFoldDB" id="A0A5B0MVH4"/>
<evidence type="ECO:0000313" key="1">
    <source>
        <dbReference type="EMBL" id="KAA1080353.1"/>
    </source>
</evidence>
<gene>
    <name evidence="1" type="ORF">PGT21_003675</name>
    <name evidence="2" type="ORF">PGTUg99_007213</name>
</gene>
<comment type="caution">
    <text evidence="1">The sequence shown here is derived from an EMBL/GenBank/DDBJ whole genome shotgun (WGS) entry which is preliminary data.</text>
</comment>
<evidence type="ECO:0000313" key="3">
    <source>
        <dbReference type="Proteomes" id="UP000324748"/>
    </source>
</evidence>
<dbReference type="PANTHER" id="PTHR33069:SF3">
    <property type="entry name" value="DYNEIN HEAVY CHAIN TAIL DOMAIN-CONTAINING PROTEIN"/>
    <property type="match status" value="1"/>
</dbReference>
<dbReference type="EMBL" id="VDEP01000244">
    <property type="protein sequence ID" value="KAA1120385.1"/>
    <property type="molecule type" value="Genomic_DNA"/>
</dbReference>
<dbReference type="Proteomes" id="UP000324748">
    <property type="component" value="Unassembled WGS sequence"/>
</dbReference>
<dbReference type="EMBL" id="VSWC01000131">
    <property type="protein sequence ID" value="KAA1080353.1"/>
    <property type="molecule type" value="Genomic_DNA"/>
</dbReference>
<evidence type="ECO:0000313" key="2">
    <source>
        <dbReference type="EMBL" id="KAA1120385.1"/>
    </source>
</evidence>
<accession>A0A5B0MVH4</accession>
<reference evidence="3 4" key="1">
    <citation type="submission" date="2019-05" db="EMBL/GenBank/DDBJ databases">
        <title>Emergence of the Ug99 lineage of the wheat stem rust pathogen through somatic hybridization.</title>
        <authorList>
            <person name="Li F."/>
            <person name="Upadhyaya N.M."/>
            <person name="Sperschneider J."/>
            <person name="Matny O."/>
            <person name="Nguyen-Phuc H."/>
            <person name="Mago R."/>
            <person name="Raley C."/>
            <person name="Miller M.E."/>
            <person name="Silverstein K.A.T."/>
            <person name="Henningsen E."/>
            <person name="Hirsch C.D."/>
            <person name="Visser B."/>
            <person name="Pretorius Z.A."/>
            <person name="Steffenson B.J."/>
            <person name="Schwessinger B."/>
            <person name="Dodds P.N."/>
            <person name="Figueroa M."/>
        </authorList>
    </citation>
    <scope>NUCLEOTIDE SEQUENCE [LARGE SCALE GENOMIC DNA]</scope>
    <source>
        <strain evidence="1">21-0</strain>
        <strain evidence="2 4">Ug99</strain>
    </source>
</reference>
<sequence length="294" mass="33557">MSAPQTAPVIELLKALDLPAKDLISPQPKLNEALEIVPRSHYLNKKVTELIKEDLRSLFNSISSFVSDGQYYSSHYEPSDRYRPPQRGPNGLIQIIIPRIFNIISGSNFDIIQSMWTDCEDLLRSNINDIHLCINKANTRAPGRINPDFTPLISAVLELLDQTLVLLKMCRIFSRQIGSTRLFKFGEGLSSANLASFGDVSERFEPHILSLITYLETVAEFQEKPPGWNIKHKAEVISHDVHFCFDFIHSHMVPSYPPQTVDEVMDQLFGTFTEQFFPNLDRYISRLTQFQADD</sequence>
<dbReference type="Proteomes" id="UP000325313">
    <property type="component" value="Unassembled WGS sequence"/>
</dbReference>
<proteinExistence type="predicted"/>
<dbReference type="PANTHER" id="PTHR33069">
    <property type="entry name" value="CHROMOSOME 7, WHOLE GENOME SHOTGUN SEQUENCE-RELATED"/>
    <property type="match status" value="1"/>
</dbReference>
<evidence type="ECO:0000313" key="4">
    <source>
        <dbReference type="Proteomes" id="UP000325313"/>
    </source>
</evidence>
<name>A0A5B0MVH4_PUCGR</name>
<protein>
    <submittedName>
        <fullName evidence="1">Uncharacterized protein</fullName>
    </submittedName>
</protein>
<keyword evidence="3" id="KW-1185">Reference proteome</keyword>